<protein>
    <submittedName>
        <fullName evidence="2">Uncharacterized protein</fullName>
    </submittedName>
</protein>
<dbReference type="Ensembl" id="ENSCSAVT00000018097.1">
    <property type="protein sequence ID" value="ENSCSAVP00000017903.1"/>
    <property type="gene ID" value="ENSCSAVG00000010532.1"/>
</dbReference>
<feature type="region of interest" description="Disordered" evidence="1">
    <location>
        <begin position="117"/>
        <end position="152"/>
    </location>
</feature>
<evidence type="ECO:0000313" key="2">
    <source>
        <dbReference type="Ensembl" id="ENSCSAVP00000017903.1"/>
    </source>
</evidence>
<reference evidence="2" key="2">
    <citation type="submission" date="2025-08" db="UniProtKB">
        <authorList>
            <consortium name="Ensembl"/>
        </authorList>
    </citation>
    <scope>IDENTIFICATION</scope>
</reference>
<name>H2ZJY7_CIOSA</name>
<evidence type="ECO:0000313" key="3">
    <source>
        <dbReference type="Proteomes" id="UP000007875"/>
    </source>
</evidence>
<dbReference type="GeneTree" id="ENSGT00390000015633"/>
<dbReference type="Proteomes" id="UP000007875">
    <property type="component" value="Unassembled WGS sequence"/>
</dbReference>
<dbReference type="HOGENOM" id="CLU_1224388_0_0_1"/>
<dbReference type="InParanoid" id="H2ZJY7"/>
<sequence length="226" mass="25669">MPKLTYREVGCQEMILCPAIHRSVDFIEDACCQHFNKLSKQDTLKSGHKVELLFSAKGPVIREDKDLTGRSIFYFCFDEPLENRRRLCAECQATRATVPRLENDDIFMVAQNLNSRRSEQPAKLRKTQLNKSLRPQTARFSTSNPTNQQQNHSLYDAPTAIDSVCLKPNTEQACRLSSDALLCCNKTNTRKANKPEANFDACSISPQRVLKQPVLVCHRTISRSHA</sequence>
<reference evidence="3" key="1">
    <citation type="submission" date="2003-08" db="EMBL/GenBank/DDBJ databases">
        <authorList>
            <person name="Birren B."/>
            <person name="Nusbaum C."/>
            <person name="Abebe A."/>
            <person name="Abouelleil A."/>
            <person name="Adekoya E."/>
            <person name="Ait-zahra M."/>
            <person name="Allen N."/>
            <person name="Allen T."/>
            <person name="An P."/>
            <person name="Anderson M."/>
            <person name="Anderson S."/>
            <person name="Arachchi H."/>
            <person name="Armbruster J."/>
            <person name="Bachantsang P."/>
            <person name="Baldwin J."/>
            <person name="Barry A."/>
            <person name="Bayul T."/>
            <person name="Blitshsteyn B."/>
            <person name="Bloom T."/>
            <person name="Blye J."/>
            <person name="Boguslavskiy L."/>
            <person name="Borowsky M."/>
            <person name="Boukhgalter B."/>
            <person name="Brunache A."/>
            <person name="Butler J."/>
            <person name="Calixte N."/>
            <person name="Calvo S."/>
            <person name="Camarata J."/>
            <person name="Campo K."/>
            <person name="Chang J."/>
            <person name="Cheshatsang Y."/>
            <person name="Citroen M."/>
            <person name="Collymore A."/>
            <person name="Considine T."/>
            <person name="Cook A."/>
            <person name="Cooke P."/>
            <person name="Corum B."/>
            <person name="Cuomo C."/>
            <person name="David R."/>
            <person name="Dawoe T."/>
            <person name="Degray S."/>
            <person name="Dodge S."/>
            <person name="Dooley K."/>
            <person name="Dorje P."/>
            <person name="Dorjee K."/>
            <person name="Dorris L."/>
            <person name="Duffey N."/>
            <person name="Dupes A."/>
            <person name="Elkins T."/>
            <person name="Engels R."/>
            <person name="Erickson J."/>
            <person name="Farina A."/>
            <person name="Faro S."/>
            <person name="Ferreira P."/>
            <person name="Fischer H."/>
            <person name="Fitzgerald M."/>
            <person name="Foley K."/>
            <person name="Gage D."/>
            <person name="Galagan J."/>
            <person name="Gearin G."/>
            <person name="Gnerre S."/>
            <person name="Gnirke A."/>
            <person name="Goyette A."/>
            <person name="Graham J."/>
            <person name="Grandbois E."/>
            <person name="Gyaltsen K."/>
            <person name="Hafez N."/>
            <person name="Hagopian D."/>
            <person name="Hagos B."/>
            <person name="Hall J."/>
            <person name="Hatcher B."/>
            <person name="Heller A."/>
            <person name="Higgins H."/>
            <person name="Honan T."/>
            <person name="Horn A."/>
            <person name="Houde N."/>
            <person name="Hughes L."/>
            <person name="Hulme W."/>
            <person name="Husby E."/>
            <person name="Iliev I."/>
            <person name="Jaffe D."/>
            <person name="Jones C."/>
            <person name="Kamal M."/>
            <person name="Kamat A."/>
            <person name="Kamvysselis M."/>
            <person name="Karlsson E."/>
            <person name="Kells C."/>
            <person name="Kieu A."/>
            <person name="Kisner P."/>
            <person name="Kodira C."/>
            <person name="Kulbokas E."/>
            <person name="Labutti K."/>
            <person name="Lama D."/>
            <person name="Landers T."/>
            <person name="Leger J."/>
            <person name="Levine S."/>
            <person name="Lewis D."/>
            <person name="Lewis T."/>
            <person name="Lindblad-toh K."/>
            <person name="Liu X."/>
            <person name="Lokyitsang T."/>
            <person name="Lokyitsang Y."/>
            <person name="Lucien O."/>
            <person name="Lui A."/>
            <person name="Ma L.J."/>
            <person name="Mabbitt R."/>
            <person name="Macdonald J."/>
            <person name="Maclean C."/>
            <person name="Major J."/>
            <person name="Manning J."/>
            <person name="Marabella R."/>
            <person name="Maru K."/>
            <person name="Matthews C."/>
            <person name="Mauceli E."/>
            <person name="Mccarthy M."/>
            <person name="Mcdonough S."/>
            <person name="Mcghee T."/>
            <person name="Meldrim J."/>
            <person name="Meneus L."/>
            <person name="Mesirov J."/>
            <person name="Mihalev A."/>
            <person name="Mihova T."/>
            <person name="Mikkelsen T."/>
            <person name="Mlenga V."/>
            <person name="Moru K."/>
            <person name="Mozes J."/>
            <person name="Mulrain L."/>
            <person name="Munson G."/>
            <person name="Naylor J."/>
            <person name="Newes C."/>
            <person name="Nguyen C."/>
            <person name="Nguyen N."/>
            <person name="Nguyen T."/>
            <person name="Nicol R."/>
            <person name="Nielsen C."/>
            <person name="Nizzari M."/>
            <person name="Norbu C."/>
            <person name="Norbu N."/>
            <person name="O'donnell P."/>
            <person name="Okoawo O."/>
            <person name="O'leary S."/>
            <person name="Omotosho B."/>
            <person name="O'neill K."/>
            <person name="Osman S."/>
            <person name="Parker S."/>
            <person name="Perrin D."/>
            <person name="Phunkhang P."/>
            <person name="Piqani B."/>
            <person name="Purcell S."/>
            <person name="Rachupka T."/>
            <person name="Ramasamy U."/>
            <person name="Rameau R."/>
            <person name="Ray V."/>
            <person name="Raymond C."/>
            <person name="Retta R."/>
            <person name="Richardson S."/>
            <person name="Rise C."/>
            <person name="Rodriguez J."/>
            <person name="Rogers J."/>
            <person name="Rogov P."/>
            <person name="Rutman M."/>
            <person name="Schupbach R."/>
            <person name="Seaman C."/>
            <person name="Settipalli S."/>
            <person name="Sharpe T."/>
            <person name="Sheridan J."/>
            <person name="Sherpa N."/>
            <person name="Shi J."/>
            <person name="Smirnov S."/>
            <person name="Smith C."/>
            <person name="Sougnez C."/>
            <person name="Spencer B."/>
            <person name="Stalker J."/>
            <person name="Stange-thomann N."/>
            <person name="Stavropoulos S."/>
            <person name="Stetson K."/>
            <person name="Stone C."/>
            <person name="Stone S."/>
            <person name="Stubbs M."/>
            <person name="Talamas J."/>
            <person name="Tchuinga P."/>
            <person name="Tenzing P."/>
            <person name="Tesfaye S."/>
            <person name="Theodore J."/>
            <person name="Thoulutsang Y."/>
            <person name="Topham K."/>
            <person name="Towey S."/>
            <person name="Tsamla T."/>
            <person name="Tsomo N."/>
            <person name="Vallee D."/>
            <person name="Vassiliev H."/>
            <person name="Venkataraman V."/>
            <person name="Vinson J."/>
            <person name="Vo A."/>
            <person name="Wade C."/>
            <person name="Wang S."/>
            <person name="Wangchuk T."/>
            <person name="Wangdi T."/>
            <person name="Whittaker C."/>
            <person name="Wilkinson J."/>
            <person name="Wu Y."/>
            <person name="Wyman D."/>
            <person name="Yadav S."/>
            <person name="Yang S."/>
            <person name="Yang X."/>
            <person name="Yeager S."/>
            <person name="Yee E."/>
            <person name="Young G."/>
            <person name="Zainoun J."/>
            <person name="Zembeck L."/>
            <person name="Zimmer A."/>
            <person name="Zody M."/>
            <person name="Lander E."/>
        </authorList>
    </citation>
    <scope>NUCLEOTIDE SEQUENCE [LARGE SCALE GENOMIC DNA]</scope>
</reference>
<reference evidence="2" key="3">
    <citation type="submission" date="2025-09" db="UniProtKB">
        <authorList>
            <consortium name="Ensembl"/>
        </authorList>
    </citation>
    <scope>IDENTIFICATION</scope>
</reference>
<accession>H2ZJY7</accession>
<dbReference type="AlphaFoldDB" id="H2ZJY7"/>
<feature type="compositionally biased region" description="Polar residues" evidence="1">
    <location>
        <begin position="129"/>
        <end position="152"/>
    </location>
</feature>
<organism evidence="2 3">
    <name type="scientific">Ciona savignyi</name>
    <name type="common">Pacific transparent sea squirt</name>
    <dbReference type="NCBI Taxonomy" id="51511"/>
    <lineage>
        <taxon>Eukaryota</taxon>
        <taxon>Metazoa</taxon>
        <taxon>Chordata</taxon>
        <taxon>Tunicata</taxon>
        <taxon>Ascidiacea</taxon>
        <taxon>Phlebobranchia</taxon>
        <taxon>Cionidae</taxon>
        <taxon>Ciona</taxon>
    </lineage>
</organism>
<keyword evidence="3" id="KW-1185">Reference proteome</keyword>
<proteinExistence type="predicted"/>
<evidence type="ECO:0000256" key="1">
    <source>
        <dbReference type="SAM" id="MobiDB-lite"/>
    </source>
</evidence>